<dbReference type="AlphaFoldDB" id="A0A0B6XYI5"/>
<gene>
    <name evidence="1" type="primary">ORF3740</name>
</gene>
<feature type="non-terminal residue" evidence="1">
    <location>
        <position position="69"/>
    </location>
</feature>
<organism evidence="1">
    <name type="scientific">Arion vulgaris</name>
    <dbReference type="NCBI Taxonomy" id="1028688"/>
    <lineage>
        <taxon>Eukaryota</taxon>
        <taxon>Metazoa</taxon>
        <taxon>Spiralia</taxon>
        <taxon>Lophotrochozoa</taxon>
        <taxon>Mollusca</taxon>
        <taxon>Gastropoda</taxon>
        <taxon>Heterobranchia</taxon>
        <taxon>Euthyneura</taxon>
        <taxon>Panpulmonata</taxon>
        <taxon>Eupulmonata</taxon>
        <taxon>Stylommatophora</taxon>
        <taxon>Helicina</taxon>
        <taxon>Arionoidea</taxon>
        <taxon>Arionidae</taxon>
        <taxon>Arion</taxon>
    </lineage>
</organism>
<accession>A0A0B6XYI5</accession>
<protein>
    <submittedName>
        <fullName evidence="1">Uncharacterized protein</fullName>
    </submittedName>
</protein>
<sequence>SNVFVSDHIHIDVLCELCHFMYRNWQLSFPKLTTVFPWNLSFIQQLTLPELTTIFKSFSNCFSQNTKMF</sequence>
<feature type="non-terminal residue" evidence="1">
    <location>
        <position position="1"/>
    </location>
</feature>
<dbReference type="EMBL" id="HACG01001495">
    <property type="protein sequence ID" value="CEK48360.1"/>
    <property type="molecule type" value="Transcribed_RNA"/>
</dbReference>
<proteinExistence type="predicted"/>
<evidence type="ECO:0000313" key="1">
    <source>
        <dbReference type="EMBL" id="CEK48360.1"/>
    </source>
</evidence>
<reference evidence="1" key="1">
    <citation type="submission" date="2014-12" db="EMBL/GenBank/DDBJ databases">
        <title>Insight into the proteome of Arion vulgaris.</title>
        <authorList>
            <person name="Aradska J."/>
            <person name="Bulat T."/>
            <person name="Smidak R."/>
            <person name="Sarate P."/>
            <person name="Gangsoo J."/>
            <person name="Sialana F."/>
            <person name="Bilban M."/>
            <person name="Lubec G."/>
        </authorList>
    </citation>
    <scope>NUCLEOTIDE SEQUENCE</scope>
    <source>
        <tissue evidence="1">Skin</tissue>
    </source>
</reference>
<name>A0A0B6XYI5_9EUPU</name>